<evidence type="ECO:0000313" key="3">
    <source>
        <dbReference type="Proteomes" id="UP000215902"/>
    </source>
</evidence>
<dbReference type="InterPro" id="IPR002889">
    <property type="entry name" value="WSC_carb-bd"/>
</dbReference>
<dbReference type="Proteomes" id="UP000215902">
    <property type="component" value="Unassembled WGS sequence"/>
</dbReference>
<feature type="non-terminal residue" evidence="2">
    <location>
        <position position="1"/>
    </location>
</feature>
<dbReference type="Pfam" id="PF01822">
    <property type="entry name" value="WSC"/>
    <property type="match status" value="1"/>
</dbReference>
<dbReference type="AlphaFoldDB" id="A0A267GPX5"/>
<evidence type="ECO:0000259" key="1">
    <source>
        <dbReference type="PROSITE" id="PS51212"/>
    </source>
</evidence>
<accession>A0A267GPX5</accession>
<evidence type="ECO:0000313" key="2">
    <source>
        <dbReference type="EMBL" id="PAA87332.1"/>
    </source>
</evidence>
<reference evidence="2 3" key="1">
    <citation type="submission" date="2017-06" db="EMBL/GenBank/DDBJ databases">
        <title>A platform for efficient transgenesis in Macrostomum lignano, a flatworm model organism for stem cell research.</title>
        <authorList>
            <person name="Berezikov E."/>
        </authorList>
    </citation>
    <scope>NUCLEOTIDE SEQUENCE [LARGE SCALE GENOMIC DNA]</scope>
    <source>
        <strain evidence="2">DV1</strain>
        <tissue evidence="2">Whole organism</tissue>
    </source>
</reference>
<organism evidence="2 3">
    <name type="scientific">Macrostomum lignano</name>
    <dbReference type="NCBI Taxonomy" id="282301"/>
    <lineage>
        <taxon>Eukaryota</taxon>
        <taxon>Metazoa</taxon>
        <taxon>Spiralia</taxon>
        <taxon>Lophotrochozoa</taxon>
        <taxon>Platyhelminthes</taxon>
        <taxon>Rhabditophora</taxon>
        <taxon>Macrostomorpha</taxon>
        <taxon>Macrostomida</taxon>
        <taxon>Macrostomidae</taxon>
        <taxon>Macrostomum</taxon>
    </lineage>
</organism>
<dbReference type="PROSITE" id="PS51212">
    <property type="entry name" value="WSC"/>
    <property type="match status" value="1"/>
</dbReference>
<comment type="caution">
    <text evidence="2">The sequence shown here is derived from an EMBL/GenBank/DDBJ whole genome shotgun (WGS) entry which is preliminary data.</text>
</comment>
<dbReference type="OrthoDB" id="9982121at2759"/>
<name>A0A267GPX5_9PLAT</name>
<dbReference type="EMBL" id="NIVC01000237">
    <property type="protein sequence ID" value="PAA87332.1"/>
    <property type="molecule type" value="Genomic_DNA"/>
</dbReference>
<feature type="domain" description="WSC" evidence="1">
    <location>
        <begin position="66"/>
        <end position="159"/>
    </location>
</feature>
<proteinExistence type="predicted"/>
<protein>
    <recommendedName>
        <fullName evidence="1">WSC domain-containing protein</fullName>
    </recommendedName>
</protein>
<keyword evidence="3" id="KW-1185">Reference proteome</keyword>
<gene>
    <name evidence="2" type="ORF">BOX15_Mlig004834g3</name>
</gene>
<sequence length="159" mass="18099">NYVHTPVNAFILKQNSYFFPHQTSLHRFRKTSMEKFLVFLTVMFCILRFTEACPRSLKNVFSPDATVEEPGCYYAEGMFINADSGTSVDILNGDPLKCRQFCKDNGYESNFVIMQQDTCHCNKAFRNHAKRDKSNCDISCLGDSTYKCGGKNHASGYIV</sequence>